<dbReference type="EMBL" id="BAAAUD010000023">
    <property type="protein sequence ID" value="GAA2938791.1"/>
    <property type="molecule type" value="Genomic_DNA"/>
</dbReference>
<comment type="caution">
    <text evidence="2">The sequence shown here is derived from an EMBL/GenBank/DDBJ whole genome shotgun (WGS) entry which is preliminary data.</text>
</comment>
<protein>
    <submittedName>
        <fullName evidence="2">Uncharacterized protein</fullName>
    </submittedName>
</protein>
<feature type="region of interest" description="Disordered" evidence="1">
    <location>
        <begin position="77"/>
        <end position="116"/>
    </location>
</feature>
<evidence type="ECO:0000256" key="1">
    <source>
        <dbReference type="SAM" id="MobiDB-lite"/>
    </source>
</evidence>
<feature type="compositionally biased region" description="Polar residues" evidence="1">
    <location>
        <begin position="1"/>
        <end position="17"/>
    </location>
</feature>
<gene>
    <name evidence="2" type="ORF">GCM10010446_25260</name>
</gene>
<dbReference type="Gene3D" id="3.20.20.40">
    <property type="entry name" value="1, 4-beta cellobiohydrolase"/>
    <property type="match status" value="1"/>
</dbReference>
<feature type="region of interest" description="Disordered" evidence="1">
    <location>
        <begin position="1"/>
        <end position="59"/>
    </location>
</feature>
<dbReference type="InterPro" id="IPR036434">
    <property type="entry name" value="Beta_cellobiohydrolase_sf"/>
</dbReference>
<evidence type="ECO:0000313" key="3">
    <source>
        <dbReference type="Proteomes" id="UP001500403"/>
    </source>
</evidence>
<sequence>MTGTTPLRRTTRAVSSQPPLPPDIAPTRPRRADTLIDISRSGWGGTRPSGPDSPAGVVTSVDRGRFDRRIHIGNWCDQSGAGLGGCPRRPPIRESTRTCDWSRTTSPTAPAAAPARAAGRWHAAAVHRRAHAAREVFNEIRSALDPVGVRRE</sequence>
<name>A0ABP6JN64_9ACTN</name>
<feature type="compositionally biased region" description="Low complexity" evidence="1">
    <location>
        <begin position="103"/>
        <end position="116"/>
    </location>
</feature>
<accession>A0ABP6JN64</accession>
<dbReference type="SUPFAM" id="SSF51989">
    <property type="entry name" value="Glycosyl hydrolases family 6, cellulases"/>
    <property type="match status" value="1"/>
</dbReference>
<reference evidence="3" key="1">
    <citation type="journal article" date="2019" name="Int. J. Syst. Evol. Microbiol.">
        <title>The Global Catalogue of Microorganisms (GCM) 10K type strain sequencing project: providing services to taxonomists for standard genome sequencing and annotation.</title>
        <authorList>
            <consortium name="The Broad Institute Genomics Platform"/>
            <consortium name="The Broad Institute Genome Sequencing Center for Infectious Disease"/>
            <person name="Wu L."/>
            <person name="Ma J."/>
        </authorList>
    </citation>
    <scope>NUCLEOTIDE SEQUENCE [LARGE SCALE GENOMIC DNA]</scope>
    <source>
        <strain evidence="3">JCM 9088</strain>
    </source>
</reference>
<organism evidence="2 3">
    <name type="scientific">Streptomyces enissocaesilis</name>
    <dbReference type="NCBI Taxonomy" id="332589"/>
    <lineage>
        <taxon>Bacteria</taxon>
        <taxon>Bacillati</taxon>
        <taxon>Actinomycetota</taxon>
        <taxon>Actinomycetes</taxon>
        <taxon>Kitasatosporales</taxon>
        <taxon>Streptomycetaceae</taxon>
        <taxon>Streptomyces</taxon>
        <taxon>Streptomyces rochei group</taxon>
    </lineage>
</organism>
<evidence type="ECO:0000313" key="2">
    <source>
        <dbReference type="EMBL" id="GAA2938791.1"/>
    </source>
</evidence>
<proteinExistence type="predicted"/>
<dbReference type="Proteomes" id="UP001500403">
    <property type="component" value="Unassembled WGS sequence"/>
</dbReference>
<keyword evidence="3" id="KW-1185">Reference proteome</keyword>